<dbReference type="Pfam" id="PF13765">
    <property type="entry name" value="PRY"/>
    <property type="match status" value="1"/>
</dbReference>
<dbReference type="OrthoDB" id="654191at2759"/>
<gene>
    <name evidence="8" type="ORF">G5714_024131</name>
</gene>
<dbReference type="SMART" id="SM00589">
    <property type="entry name" value="PRY"/>
    <property type="match status" value="1"/>
</dbReference>
<dbReference type="InterPro" id="IPR050143">
    <property type="entry name" value="TRIM/RBCC"/>
</dbReference>
<dbReference type="SMART" id="SM00184">
    <property type="entry name" value="RING"/>
    <property type="match status" value="1"/>
</dbReference>
<dbReference type="SUPFAM" id="SSF57850">
    <property type="entry name" value="RING/U-box"/>
    <property type="match status" value="1"/>
</dbReference>
<reference evidence="8 9" key="1">
    <citation type="submission" date="2020-04" db="EMBL/GenBank/DDBJ databases">
        <title>Chromosome-level genome assembly of a cyprinid fish Onychostoma macrolepis by integration of Nanopore Sequencing, Bionano and Hi-C technology.</title>
        <authorList>
            <person name="Wang D."/>
        </authorList>
    </citation>
    <scope>NUCLEOTIDE SEQUENCE [LARGE SCALE GENOMIC DNA]</scope>
    <source>
        <strain evidence="8">SWU-2019</strain>
        <tissue evidence="8">Muscle</tissue>
    </source>
</reference>
<dbReference type="InterPro" id="IPR013320">
    <property type="entry name" value="ConA-like_dom_sf"/>
</dbReference>
<dbReference type="GO" id="GO:0008270">
    <property type="term" value="F:zinc ion binding"/>
    <property type="evidence" value="ECO:0007669"/>
    <property type="project" value="UniProtKB-KW"/>
</dbReference>
<evidence type="ECO:0000256" key="4">
    <source>
        <dbReference type="PROSITE-ProRule" id="PRU00024"/>
    </source>
</evidence>
<evidence type="ECO:0000256" key="3">
    <source>
        <dbReference type="ARBA" id="ARBA00022833"/>
    </source>
</evidence>
<dbReference type="Pfam" id="PF13445">
    <property type="entry name" value="zf-RING_UBOX"/>
    <property type="match status" value="1"/>
</dbReference>
<keyword evidence="3" id="KW-0862">Zinc</keyword>
<dbReference type="SMART" id="SM00336">
    <property type="entry name" value="BBOX"/>
    <property type="match status" value="1"/>
</dbReference>
<dbReference type="PROSITE" id="PS50188">
    <property type="entry name" value="B302_SPRY"/>
    <property type="match status" value="1"/>
</dbReference>
<evidence type="ECO:0000256" key="1">
    <source>
        <dbReference type="ARBA" id="ARBA00022723"/>
    </source>
</evidence>
<evidence type="ECO:0000256" key="2">
    <source>
        <dbReference type="ARBA" id="ARBA00022771"/>
    </source>
</evidence>
<dbReference type="Gene3D" id="3.30.40.10">
    <property type="entry name" value="Zinc/RING finger domain, C3HC4 (zinc finger)"/>
    <property type="match status" value="1"/>
</dbReference>
<dbReference type="AlphaFoldDB" id="A0A7J6BL91"/>
<protein>
    <submittedName>
        <fullName evidence="8">Uncharacterized protein</fullName>
    </submittedName>
</protein>
<dbReference type="PROSITE" id="PS00518">
    <property type="entry name" value="ZF_RING_1"/>
    <property type="match status" value="1"/>
</dbReference>
<feature type="domain" description="B30.2/SPRY" evidence="7">
    <location>
        <begin position="268"/>
        <end position="465"/>
    </location>
</feature>
<dbReference type="InterPro" id="IPR006574">
    <property type="entry name" value="PRY"/>
</dbReference>
<organism evidence="8 9">
    <name type="scientific">Onychostoma macrolepis</name>
    <dbReference type="NCBI Taxonomy" id="369639"/>
    <lineage>
        <taxon>Eukaryota</taxon>
        <taxon>Metazoa</taxon>
        <taxon>Chordata</taxon>
        <taxon>Craniata</taxon>
        <taxon>Vertebrata</taxon>
        <taxon>Euteleostomi</taxon>
        <taxon>Actinopterygii</taxon>
        <taxon>Neopterygii</taxon>
        <taxon>Teleostei</taxon>
        <taxon>Ostariophysi</taxon>
        <taxon>Cypriniformes</taxon>
        <taxon>Cyprinidae</taxon>
        <taxon>Acrossocheilinae</taxon>
        <taxon>Onychostoma</taxon>
    </lineage>
</organism>
<evidence type="ECO:0000259" key="7">
    <source>
        <dbReference type="PROSITE" id="PS50188"/>
    </source>
</evidence>
<sequence>MASKRPFCDADFLCAVCHDVFDRPVVLLCGHSFCRGCIEQYWSVSDSRQCPMCRQISANTPSLNLALGNLCQAFLHHKRHLEELCEVHQEKRTLVCCVDEQLLCEICRQSEEHRNHTHRPVQEVVEEHKGVLRSKLDLLKKNMELMQQADFECDLLALKMNHDAPDLENRIKAGFKDIHQLLDDEEKAMFNDLKLEKKEKLESLKSKNEMISEVIHNLTTTIKDLEKELDSGDIRIIRNFKDALVRAQCKPEDPEMTPGDLIDIAKYVGNFNHNVWEKIRRSITYTPVVLDPNTANFHLTLSVDPTSVWNHNKSEVINEQSNNNIERFADCPCVLGYVGYSTGTHTWDVDVGQNTSWMVGVAVESVQRKGTNGLPSGIWCIGHDGEVLSVTDPLESRVPLHGFAKPTAVRVNLDLSEGRLSFSDLLEETVYHTFTHNFIEKVFPFFYTKCHFPLTILPKSFKEEI</sequence>
<dbReference type="SUPFAM" id="SSF57845">
    <property type="entry name" value="B-box zinc-binding domain"/>
    <property type="match status" value="1"/>
</dbReference>
<dbReference type="Proteomes" id="UP000579812">
    <property type="component" value="Unassembled WGS sequence"/>
</dbReference>
<dbReference type="InterPro" id="IPR001870">
    <property type="entry name" value="B30.2/SPRY"/>
</dbReference>
<name>A0A7J6BL91_9TELE</name>
<dbReference type="PRINTS" id="PR01407">
    <property type="entry name" value="BUTYPHLNCDUF"/>
</dbReference>
<dbReference type="EMBL" id="JAAMOB010000025">
    <property type="protein sequence ID" value="KAF4095053.1"/>
    <property type="molecule type" value="Genomic_DNA"/>
</dbReference>
<dbReference type="SUPFAM" id="SSF49899">
    <property type="entry name" value="Concanavalin A-like lectins/glucanases"/>
    <property type="match status" value="1"/>
</dbReference>
<dbReference type="PROSITE" id="PS50119">
    <property type="entry name" value="ZF_BBOX"/>
    <property type="match status" value="1"/>
</dbReference>
<evidence type="ECO:0000313" key="8">
    <source>
        <dbReference type="EMBL" id="KAF4095053.1"/>
    </source>
</evidence>
<dbReference type="InterPro" id="IPR001841">
    <property type="entry name" value="Znf_RING"/>
</dbReference>
<accession>A0A7J6BL91</accession>
<evidence type="ECO:0000259" key="5">
    <source>
        <dbReference type="PROSITE" id="PS50089"/>
    </source>
</evidence>
<feature type="domain" description="RING-type" evidence="5">
    <location>
        <begin position="14"/>
        <end position="54"/>
    </location>
</feature>
<dbReference type="Pfam" id="PF00643">
    <property type="entry name" value="zf-B_box"/>
    <property type="match status" value="1"/>
</dbReference>
<dbReference type="InterPro" id="IPR003877">
    <property type="entry name" value="SPRY_dom"/>
</dbReference>
<dbReference type="PROSITE" id="PS50089">
    <property type="entry name" value="ZF_RING_2"/>
    <property type="match status" value="1"/>
</dbReference>
<comment type="caution">
    <text evidence="8">The sequence shown here is derived from an EMBL/GenBank/DDBJ whole genome shotgun (WGS) entry which is preliminary data.</text>
</comment>
<dbReference type="Gene3D" id="2.60.120.920">
    <property type="match status" value="1"/>
</dbReference>
<dbReference type="InterPro" id="IPR003879">
    <property type="entry name" value="Butyrophylin_SPRY"/>
</dbReference>
<keyword evidence="2 4" id="KW-0863">Zinc-finger</keyword>
<evidence type="ECO:0000259" key="6">
    <source>
        <dbReference type="PROSITE" id="PS50119"/>
    </source>
</evidence>
<evidence type="ECO:0000313" key="9">
    <source>
        <dbReference type="Proteomes" id="UP000579812"/>
    </source>
</evidence>
<dbReference type="Pfam" id="PF00622">
    <property type="entry name" value="SPRY"/>
    <property type="match status" value="1"/>
</dbReference>
<dbReference type="InterPro" id="IPR017907">
    <property type="entry name" value="Znf_RING_CS"/>
</dbReference>
<dbReference type="InterPro" id="IPR027370">
    <property type="entry name" value="Znf-RING_euk"/>
</dbReference>
<keyword evidence="9" id="KW-1185">Reference proteome</keyword>
<proteinExistence type="predicted"/>
<dbReference type="SMART" id="SM00449">
    <property type="entry name" value="SPRY"/>
    <property type="match status" value="1"/>
</dbReference>
<dbReference type="PANTHER" id="PTHR24103">
    <property type="entry name" value="E3 UBIQUITIN-PROTEIN LIGASE TRIM"/>
    <property type="match status" value="1"/>
</dbReference>
<dbReference type="InterPro" id="IPR000315">
    <property type="entry name" value="Znf_B-box"/>
</dbReference>
<dbReference type="InterPro" id="IPR043136">
    <property type="entry name" value="B30.2/SPRY_sf"/>
</dbReference>
<keyword evidence="1" id="KW-0479">Metal-binding</keyword>
<dbReference type="Gene3D" id="3.30.160.60">
    <property type="entry name" value="Classic Zinc Finger"/>
    <property type="match status" value="1"/>
</dbReference>
<feature type="domain" description="B box-type" evidence="6">
    <location>
        <begin position="80"/>
        <end position="121"/>
    </location>
</feature>
<dbReference type="InterPro" id="IPR013083">
    <property type="entry name" value="Znf_RING/FYVE/PHD"/>
</dbReference>